<organism evidence="1 2">
    <name type="scientific">Calicophoron daubneyi</name>
    <name type="common">Rumen fluke</name>
    <name type="synonym">Paramphistomum daubneyi</name>
    <dbReference type="NCBI Taxonomy" id="300641"/>
    <lineage>
        <taxon>Eukaryota</taxon>
        <taxon>Metazoa</taxon>
        <taxon>Spiralia</taxon>
        <taxon>Lophotrochozoa</taxon>
        <taxon>Platyhelminthes</taxon>
        <taxon>Trematoda</taxon>
        <taxon>Digenea</taxon>
        <taxon>Plagiorchiida</taxon>
        <taxon>Pronocephalata</taxon>
        <taxon>Paramphistomoidea</taxon>
        <taxon>Paramphistomidae</taxon>
        <taxon>Calicophoron</taxon>
    </lineage>
</organism>
<reference evidence="1" key="1">
    <citation type="submission" date="2024-06" db="EMBL/GenBank/DDBJ databases">
        <authorList>
            <person name="Liu X."/>
            <person name="Lenzi L."/>
            <person name="Haldenby T S."/>
            <person name="Uol C."/>
        </authorList>
    </citation>
    <scope>NUCLEOTIDE SEQUENCE</scope>
</reference>
<dbReference type="Proteomes" id="UP001497525">
    <property type="component" value="Unassembled WGS sequence"/>
</dbReference>
<comment type="caution">
    <text evidence="1">The sequence shown here is derived from an EMBL/GenBank/DDBJ whole genome shotgun (WGS) entry which is preliminary data.</text>
</comment>
<dbReference type="EMBL" id="CAXLJL010000090">
    <property type="protein sequence ID" value="CAL5131288.1"/>
    <property type="molecule type" value="Genomic_DNA"/>
</dbReference>
<evidence type="ECO:0000313" key="1">
    <source>
        <dbReference type="EMBL" id="CAL5131288.1"/>
    </source>
</evidence>
<name>A0AAV2T1I8_CALDB</name>
<gene>
    <name evidence="1" type="ORF">CDAUBV1_LOCUS3715</name>
</gene>
<evidence type="ECO:0000313" key="2">
    <source>
        <dbReference type="Proteomes" id="UP001497525"/>
    </source>
</evidence>
<dbReference type="AlphaFoldDB" id="A0AAV2T1I8"/>
<proteinExistence type="predicted"/>
<dbReference type="PANTHER" id="PTHR33053:SF24">
    <property type="entry name" value="TRANSPOSASE DOMAIN-CONTAINING PROTEIN"/>
    <property type="match status" value="1"/>
</dbReference>
<sequence length="234" mass="26946">MSRGRGLSRHVLYRLRMKRTRETAARIQYFRERLLDIQRRRSSDPEIVTTANASVQPSVQSVEDRETDVNQRTTWGVGTISTTDVMTVLQRWYRDSLPTISQLQNLMQHRQFLPDLPRDHRTLVNTPRISPIVKLQDGECIHFDMRQSLTSFLDHNYHQKIYVQFNIDGLSLFDSSPCSLWPIQCQIVKPVKSSPFLIGAFYGNGKPKSLGIFLDPFIISLNDCILHGLKVGCS</sequence>
<dbReference type="PANTHER" id="PTHR33053">
    <property type="entry name" value="PROTEIN, PUTATIVE-RELATED"/>
    <property type="match status" value="1"/>
</dbReference>
<protein>
    <submittedName>
        <fullName evidence="1">Uncharacterized protein</fullName>
    </submittedName>
</protein>
<accession>A0AAV2T1I8</accession>